<dbReference type="AlphaFoldDB" id="A0A5J4VYL3"/>
<dbReference type="EMBL" id="SNRW01004301">
    <property type="protein sequence ID" value="KAA6387622.1"/>
    <property type="molecule type" value="Genomic_DNA"/>
</dbReference>
<gene>
    <name evidence="2" type="ORF">EZS28_016849</name>
</gene>
<comment type="caution">
    <text evidence="2">The sequence shown here is derived from an EMBL/GenBank/DDBJ whole genome shotgun (WGS) entry which is preliminary data.</text>
</comment>
<reference evidence="2 3" key="1">
    <citation type="submission" date="2019-03" db="EMBL/GenBank/DDBJ databases">
        <title>Single cell metagenomics reveals metabolic interactions within the superorganism composed of flagellate Streblomastix strix and complex community of Bacteroidetes bacteria on its surface.</title>
        <authorList>
            <person name="Treitli S.C."/>
            <person name="Kolisko M."/>
            <person name="Husnik F."/>
            <person name="Keeling P."/>
            <person name="Hampl V."/>
        </authorList>
    </citation>
    <scope>NUCLEOTIDE SEQUENCE [LARGE SCALE GENOMIC DNA]</scope>
    <source>
        <strain evidence="2">ST1C</strain>
    </source>
</reference>
<evidence type="ECO:0000256" key="1">
    <source>
        <dbReference type="SAM" id="MobiDB-lite"/>
    </source>
</evidence>
<evidence type="ECO:0000313" key="2">
    <source>
        <dbReference type="EMBL" id="KAA6387622.1"/>
    </source>
</evidence>
<protein>
    <submittedName>
        <fullName evidence="2">Uncharacterized protein</fullName>
    </submittedName>
</protein>
<proteinExistence type="predicted"/>
<organism evidence="2 3">
    <name type="scientific">Streblomastix strix</name>
    <dbReference type="NCBI Taxonomy" id="222440"/>
    <lineage>
        <taxon>Eukaryota</taxon>
        <taxon>Metamonada</taxon>
        <taxon>Preaxostyla</taxon>
        <taxon>Oxymonadida</taxon>
        <taxon>Streblomastigidae</taxon>
        <taxon>Streblomastix</taxon>
    </lineage>
</organism>
<evidence type="ECO:0000313" key="3">
    <source>
        <dbReference type="Proteomes" id="UP000324800"/>
    </source>
</evidence>
<name>A0A5J4VYL3_9EUKA</name>
<sequence>MEDTSLLRRKLELDTQPILQYQTSLQGEYFANFTNTIQRSKEYLSLLCDHRYVLKYTNFIRFFIKSDETFKIWNLNNQRIWIIDYKNSKLLSNEIVQGHMRRIWTTAVIDNDDKYAYLGQTTGDIVAFDIQNYYLKHFGPVKDKDKLQAEIVQCKVNCPSNEKISQLKRLKRTAVLGIITILKIQPLGYRLATKTMKRSMSPKQTGSKKTAVPTRGPPRKVDVNGRVVPIATAEYSLIPRQKDAI</sequence>
<accession>A0A5J4VYL3</accession>
<feature type="region of interest" description="Disordered" evidence="1">
    <location>
        <begin position="197"/>
        <end position="222"/>
    </location>
</feature>
<dbReference type="Proteomes" id="UP000324800">
    <property type="component" value="Unassembled WGS sequence"/>
</dbReference>